<feature type="transmembrane region" description="Helical" evidence="1">
    <location>
        <begin position="184"/>
        <end position="204"/>
    </location>
</feature>
<feature type="transmembrane region" description="Helical" evidence="1">
    <location>
        <begin position="12"/>
        <end position="32"/>
    </location>
</feature>
<evidence type="ECO:0008006" key="4">
    <source>
        <dbReference type="Google" id="ProtNLM"/>
    </source>
</evidence>
<feature type="transmembrane region" description="Helical" evidence="1">
    <location>
        <begin position="97"/>
        <end position="119"/>
    </location>
</feature>
<feature type="transmembrane region" description="Helical" evidence="1">
    <location>
        <begin position="131"/>
        <end position="164"/>
    </location>
</feature>
<gene>
    <name evidence="2" type="ORF">GQE99_20940</name>
</gene>
<dbReference type="RefSeq" id="WP_161353872.1">
    <property type="nucleotide sequence ID" value="NZ_WTUX01000069.1"/>
</dbReference>
<feature type="transmembrane region" description="Helical" evidence="1">
    <location>
        <begin position="211"/>
        <end position="233"/>
    </location>
</feature>
<protein>
    <recommendedName>
        <fullName evidence="4">O-antigen ligase</fullName>
    </recommendedName>
</protein>
<comment type="caution">
    <text evidence="2">The sequence shown here is derived from an EMBL/GenBank/DDBJ whole genome shotgun (WGS) entry which is preliminary data.</text>
</comment>
<feature type="transmembrane region" description="Helical" evidence="1">
    <location>
        <begin position="356"/>
        <end position="375"/>
    </location>
</feature>
<evidence type="ECO:0000313" key="2">
    <source>
        <dbReference type="EMBL" id="MZR15484.1"/>
    </source>
</evidence>
<reference evidence="2 3" key="1">
    <citation type="submission" date="2019-12" db="EMBL/GenBank/DDBJ databases">
        <title>Maritimibacter sp. nov. sp. isolated from sea sand.</title>
        <authorList>
            <person name="Kim J."/>
            <person name="Jeong S.E."/>
            <person name="Jung H.S."/>
            <person name="Jeon C.O."/>
        </authorList>
    </citation>
    <scope>NUCLEOTIDE SEQUENCE [LARGE SCALE GENOMIC DNA]</scope>
    <source>
        <strain evidence="2 3">DP07</strain>
    </source>
</reference>
<name>A0A845MBW0_9RHOB</name>
<evidence type="ECO:0000313" key="3">
    <source>
        <dbReference type="Proteomes" id="UP000467322"/>
    </source>
</evidence>
<dbReference type="AlphaFoldDB" id="A0A845MBW0"/>
<accession>A0A845MBW0</accession>
<keyword evidence="1" id="KW-0472">Membrane</keyword>
<feature type="transmembrane region" description="Helical" evidence="1">
    <location>
        <begin position="330"/>
        <end position="349"/>
    </location>
</feature>
<dbReference type="Proteomes" id="UP000467322">
    <property type="component" value="Unassembled WGS sequence"/>
</dbReference>
<feature type="transmembrane region" description="Helical" evidence="1">
    <location>
        <begin position="70"/>
        <end position="91"/>
    </location>
</feature>
<feature type="transmembrane region" description="Helical" evidence="1">
    <location>
        <begin position="38"/>
        <end position="58"/>
    </location>
</feature>
<keyword evidence="3" id="KW-1185">Reference proteome</keyword>
<keyword evidence="1" id="KW-1133">Transmembrane helix</keyword>
<dbReference type="EMBL" id="WTUX01000069">
    <property type="protein sequence ID" value="MZR15484.1"/>
    <property type="molecule type" value="Genomic_DNA"/>
</dbReference>
<sequence length="422" mass="45163">MRIEAQTAISGYFTLVVAVSVTGRLMGGGFGLDAFLNGALALVVFGALFLWLMAHVRMPDGPRLQVERSVLPHVVVLCLMIVSGAAIGTVAGNAPLYLVSTTIYWLNVLLFTLYVSTLDCGRTDILRFGKWVAALFALFAFAGIGPDIAIANMLICLAVIFALGERRIGWALLCILPFVLNSGGLNRAGLVTLAVCVALGAVIYRRWLFLGVFLAAVAGIVASFTALEIGALAEPGTSLNRRLIELQTLMTGTRALDEITALAQRLYEIRLVNQAMADAGPLQQLLGAGFGRTVDMTASQDDAVLSSATIGAAHVHNIHSLPHALYLRNGALGLVFLALVLLTSLLHVLRAMMLAAPAPFTVFCVLFPLATLVTATPASNHFLTEFIVLALIAQAGQMLRRAPVRPATTPRLQWRPRLVWRA</sequence>
<organism evidence="2 3">
    <name type="scientific">Maritimibacter harenae</name>
    <dbReference type="NCBI Taxonomy" id="2606218"/>
    <lineage>
        <taxon>Bacteria</taxon>
        <taxon>Pseudomonadati</taxon>
        <taxon>Pseudomonadota</taxon>
        <taxon>Alphaproteobacteria</taxon>
        <taxon>Rhodobacterales</taxon>
        <taxon>Roseobacteraceae</taxon>
        <taxon>Maritimibacter</taxon>
    </lineage>
</organism>
<proteinExistence type="predicted"/>
<keyword evidence="1" id="KW-0812">Transmembrane</keyword>
<evidence type="ECO:0000256" key="1">
    <source>
        <dbReference type="SAM" id="Phobius"/>
    </source>
</evidence>